<dbReference type="RefSeq" id="WP_145096642.1">
    <property type="nucleotide sequence ID" value="NZ_CP036274.1"/>
</dbReference>
<dbReference type="Proteomes" id="UP000315017">
    <property type="component" value="Chromosome"/>
</dbReference>
<accession>A0A517YKG7</accession>
<evidence type="ECO:0000313" key="1">
    <source>
        <dbReference type="EMBL" id="QDU30717.1"/>
    </source>
</evidence>
<dbReference type="OrthoDB" id="213056at2"/>
<keyword evidence="2" id="KW-1185">Reference proteome</keyword>
<evidence type="ECO:0000313" key="2">
    <source>
        <dbReference type="Proteomes" id="UP000315017"/>
    </source>
</evidence>
<dbReference type="EMBL" id="CP036274">
    <property type="protein sequence ID" value="QDU30717.1"/>
    <property type="molecule type" value="Genomic_DNA"/>
</dbReference>
<gene>
    <name evidence="1" type="ORF">ETAA8_58650</name>
</gene>
<protein>
    <submittedName>
        <fullName evidence="1">Uncharacterized protein</fullName>
    </submittedName>
</protein>
<dbReference type="KEGG" id="aagg:ETAA8_58650"/>
<organism evidence="1 2">
    <name type="scientific">Anatilimnocola aggregata</name>
    <dbReference type="NCBI Taxonomy" id="2528021"/>
    <lineage>
        <taxon>Bacteria</taxon>
        <taxon>Pseudomonadati</taxon>
        <taxon>Planctomycetota</taxon>
        <taxon>Planctomycetia</taxon>
        <taxon>Pirellulales</taxon>
        <taxon>Pirellulaceae</taxon>
        <taxon>Anatilimnocola</taxon>
    </lineage>
</organism>
<sequence>MPAVFEKFGVKLMYPENWQITDLDAEGQPYAFTLQSEETAYWTLYIYPPGHEVRPKVKEICESLEAEYKEIEVLPREEIIGDAKTKGVDLAFFYLDLLVEARIRTLRTPSATLIWHYQAESREFERREPVFQAIAVSMLQELVPLPE</sequence>
<reference evidence="1 2" key="1">
    <citation type="submission" date="2019-02" db="EMBL/GenBank/DDBJ databases">
        <title>Deep-cultivation of Planctomycetes and their phenomic and genomic characterization uncovers novel biology.</title>
        <authorList>
            <person name="Wiegand S."/>
            <person name="Jogler M."/>
            <person name="Boedeker C."/>
            <person name="Pinto D."/>
            <person name="Vollmers J."/>
            <person name="Rivas-Marin E."/>
            <person name="Kohn T."/>
            <person name="Peeters S.H."/>
            <person name="Heuer A."/>
            <person name="Rast P."/>
            <person name="Oberbeckmann S."/>
            <person name="Bunk B."/>
            <person name="Jeske O."/>
            <person name="Meyerdierks A."/>
            <person name="Storesund J.E."/>
            <person name="Kallscheuer N."/>
            <person name="Luecker S."/>
            <person name="Lage O.M."/>
            <person name="Pohl T."/>
            <person name="Merkel B.J."/>
            <person name="Hornburger P."/>
            <person name="Mueller R.-W."/>
            <person name="Bruemmer F."/>
            <person name="Labrenz M."/>
            <person name="Spormann A.M."/>
            <person name="Op den Camp H."/>
            <person name="Overmann J."/>
            <person name="Amann R."/>
            <person name="Jetten M.S.M."/>
            <person name="Mascher T."/>
            <person name="Medema M.H."/>
            <person name="Devos D.P."/>
            <person name="Kaster A.-K."/>
            <person name="Ovreas L."/>
            <person name="Rohde M."/>
            <person name="Galperin M.Y."/>
            <person name="Jogler C."/>
        </authorList>
    </citation>
    <scope>NUCLEOTIDE SEQUENCE [LARGE SCALE GENOMIC DNA]</scope>
    <source>
        <strain evidence="1 2">ETA_A8</strain>
    </source>
</reference>
<dbReference type="AlphaFoldDB" id="A0A517YKG7"/>
<proteinExistence type="predicted"/>
<name>A0A517YKG7_9BACT</name>